<evidence type="ECO:0000313" key="2">
    <source>
        <dbReference type="Proteomes" id="UP000887566"/>
    </source>
</evidence>
<feature type="region of interest" description="Disordered" evidence="1">
    <location>
        <begin position="1"/>
        <end position="26"/>
    </location>
</feature>
<feature type="compositionally biased region" description="Low complexity" evidence="1">
    <location>
        <begin position="75"/>
        <end position="87"/>
    </location>
</feature>
<sequence>MMESALNPISQDKEKKSSRRDRSPFTVAALPKMVMAGLPALQGQGQTAPFASASNVVVESNNSSYHSTASDANSPDRTSNGSSSSSSLPPPPIWASRRSSQTATVTPIVRVQYAKDYSIKRPSPTRQADDG</sequence>
<evidence type="ECO:0000313" key="3">
    <source>
        <dbReference type="WBParaSite" id="PSAMB.scaffold2693size21766.g18882.t1"/>
    </source>
</evidence>
<dbReference type="AlphaFoldDB" id="A0A914VZ11"/>
<dbReference type="Proteomes" id="UP000887566">
    <property type="component" value="Unplaced"/>
</dbReference>
<organism evidence="2 3">
    <name type="scientific">Plectus sambesii</name>
    <dbReference type="NCBI Taxonomy" id="2011161"/>
    <lineage>
        <taxon>Eukaryota</taxon>
        <taxon>Metazoa</taxon>
        <taxon>Ecdysozoa</taxon>
        <taxon>Nematoda</taxon>
        <taxon>Chromadorea</taxon>
        <taxon>Plectida</taxon>
        <taxon>Plectina</taxon>
        <taxon>Plectoidea</taxon>
        <taxon>Plectidae</taxon>
        <taxon>Plectus</taxon>
    </lineage>
</organism>
<proteinExistence type="predicted"/>
<reference evidence="3" key="1">
    <citation type="submission" date="2022-11" db="UniProtKB">
        <authorList>
            <consortium name="WormBaseParasite"/>
        </authorList>
    </citation>
    <scope>IDENTIFICATION</scope>
</reference>
<keyword evidence="2" id="KW-1185">Reference proteome</keyword>
<feature type="compositionally biased region" description="Basic and acidic residues" evidence="1">
    <location>
        <begin position="11"/>
        <end position="23"/>
    </location>
</feature>
<feature type="region of interest" description="Disordered" evidence="1">
    <location>
        <begin position="59"/>
        <end position="107"/>
    </location>
</feature>
<dbReference type="WBParaSite" id="PSAMB.scaffold2693size21766.g18882.t1">
    <property type="protein sequence ID" value="PSAMB.scaffold2693size21766.g18882.t1"/>
    <property type="gene ID" value="PSAMB.scaffold2693size21766.g18882"/>
</dbReference>
<evidence type="ECO:0000256" key="1">
    <source>
        <dbReference type="SAM" id="MobiDB-lite"/>
    </source>
</evidence>
<protein>
    <submittedName>
        <fullName evidence="3">Uncharacterized protein</fullName>
    </submittedName>
</protein>
<name>A0A914VZ11_9BILA</name>
<accession>A0A914VZ11</accession>